<name>A0A427XI33_9TREE</name>
<dbReference type="InterPro" id="IPR036420">
    <property type="entry name" value="BRCT_dom_sf"/>
</dbReference>
<feature type="domain" description="BRCT" evidence="2">
    <location>
        <begin position="215"/>
        <end position="289"/>
    </location>
</feature>
<proteinExistence type="predicted"/>
<dbReference type="InterPro" id="IPR001357">
    <property type="entry name" value="BRCT_dom"/>
</dbReference>
<evidence type="ECO:0000313" key="4">
    <source>
        <dbReference type="Proteomes" id="UP000279236"/>
    </source>
</evidence>
<organism evidence="3 4">
    <name type="scientific">Apiotrichum porosum</name>
    <dbReference type="NCBI Taxonomy" id="105984"/>
    <lineage>
        <taxon>Eukaryota</taxon>
        <taxon>Fungi</taxon>
        <taxon>Dikarya</taxon>
        <taxon>Basidiomycota</taxon>
        <taxon>Agaricomycotina</taxon>
        <taxon>Tremellomycetes</taxon>
        <taxon>Trichosporonales</taxon>
        <taxon>Trichosporonaceae</taxon>
        <taxon>Apiotrichum</taxon>
    </lineage>
</organism>
<reference evidence="3 4" key="1">
    <citation type="submission" date="2018-11" db="EMBL/GenBank/DDBJ databases">
        <title>Genome sequence of Apiotrichum porosum DSM 27194.</title>
        <authorList>
            <person name="Aliyu H."/>
            <person name="Gorte O."/>
            <person name="Ochsenreither K."/>
        </authorList>
    </citation>
    <scope>NUCLEOTIDE SEQUENCE [LARGE SCALE GENOMIC DNA]</scope>
    <source>
        <strain evidence="3 4">DSM 27194</strain>
    </source>
</reference>
<dbReference type="RefSeq" id="XP_028473655.1">
    <property type="nucleotide sequence ID" value="XM_028617977.1"/>
</dbReference>
<dbReference type="PROSITE" id="PS50172">
    <property type="entry name" value="BRCT"/>
    <property type="match status" value="1"/>
</dbReference>
<sequence length="294" mass="31397">MPDSPPPRTPASIRAARKQSKALVKGRAVRAAMYPPEENVVKEAANQTPPSSSEVEAALAPSHQSRAAPLEPAAYEEDDQDSVGPLGHHEWDLLSEVDEPRANTPVAGPSRPNGGADQPAADAIDQSLPPSPRGVAAAAAADIQVQEAGADSNREASAAPSADPEVDLPVRPLRRGPCPGEGPPPAQKKYPHHQIFCGDRDTAVSLAFVGVHSSIVDMARKAGARVVPLADRPHFVVVRVDKDGFAEAPAKVRKLLREAQWRGTTAVSTRWLHDCVDSGHVVAYRKYHVKLRQF</sequence>
<dbReference type="Proteomes" id="UP000279236">
    <property type="component" value="Unassembled WGS sequence"/>
</dbReference>
<protein>
    <recommendedName>
        <fullName evidence="2">BRCT domain-containing protein</fullName>
    </recommendedName>
</protein>
<gene>
    <name evidence="3" type="ORF">EHS24_002233</name>
</gene>
<comment type="caution">
    <text evidence="3">The sequence shown here is derived from an EMBL/GenBank/DDBJ whole genome shotgun (WGS) entry which is preliminary data.</text>
</comment>
<dbReference type="AlphaFoldDB" id="A0A427XI33"/>
<evidence type="ECO:0000256" key="1">
    <source>
        <dbReference type="SAM" id="MobiDB-lite"/>
    </source>
</evidence>
<accession>A0A427XI33</accession>
<keyword evidence="4" id="KW-1185">Reference proteome</keyword>
<dbReference type="EMBL" id="RSCE01000012">
    <property type="protein sequence ID" value="RSH78508.1"/>
    <property type="molecule type" value="Genomic_DNA"/>
</dbReference>
<dbReference type="GeneID" id="39586776"/>
<dbReference type="Gene3D" id="3.40.50.10190">
    <property type="entry name" value="BRCT domain"/>
    <property type="match status" value="1"/>
</dbReference>
<feature type="region of interest" description="Disordered" evidence="1">
    <location>
        <begin position="1"/>
        <end position="171"/>
    </location>
</feature>
<evidence type="ECO:0000259" key="2">
    <source>
        <dbReference type="PROSITE" id="PS50172"/>
    </source>
</evidence>
<dbReference type="SUPFAM" id="SSF52113">
    <property type="entry name" value="BRCT domain"/>
    <property type="match status" value="1"/>
</dbReference>
<evidence type="ECO:0000313" key="3">
    <source>
        <dbReference type="EMBL" id="RSH78508.1"/>
    </source>
</evidence>
<feature type="compositionally biased region" description="Polar residues" evidence="1">
    <location>
        <begin position="45"/>
        <end position="54"/>
    </location>
</feature>